<keyword evidence="2" id="KW-1185">Reference proteome</keyword>
<dbReference type="Proteomes" id="UP000824890">
    <property type="component" value="Unassembled WGS sequence"/>
</dbReference>
<feature type="non-terminal residue" evidence="1">
    <location>
        <position position="1"/>
    </location>
</feature>
<sequence length="89" mass="9666">SLFVVTKGNAISCHQKCFECSTLVTLKIHGGIDVTLVAGRIFLPMLKTLVLDWAMACPNDVSDLDLAIAIGSDEEDNYQLSPKCFECST</sequence>
<dbReference type="EMBL" id="JAGKQM010000016">
    <property type="protein sequence ID" value="KAH0874118.1"/>
    <property type="molecule type" value="Genomic_DNA"/>
</dbReference>
<evidence type="ECO:0000313" key="2">
    <source>
        <dbReference type="Proteomes" id="UP000824890"/>
    </source>
</evidence>
<accession>A0ABQ7Z1S9</accession>
<proteinExistence type="predicted"/>
<reference evidence="1 2" key="1">
    <citation type="submission" date="2021-05" db="EMBL/GenBank/DDBJ databases">
        <title>Genome Assembly of Synthetic Allotetraploid Brassica napus Reveals Homoeologous Exchanges between Subgenomes.</title>
        <authorList>
            <person name="Davis J.T."/>
        </authorList>
    </citation>
    <scope>NUCLEOTIDE SEQUENCE [LARGE SCALE GENOMIC DNA]</scope>
    <source>
        <strain evidence="2">cv. Da-Ae</strain>
        <tissue evidence="1">Seedling</tissue>
    </source>
</reference>
<feature type="non-terminal residue" evidence="1">
    <location>
        <position position="89"/>
    </location>
</feature>
<comment type="caution">
    <text evidence="1">The sequence shown here is derived from an EMBL/GenBank/DDBJ whole genome shotgun (WGS) entry which is preliminary data.</text>
</comment>
<evidence type="ECO:0000313" key="1">
    <source>
        <dbReference type="EMBL" id="KAH0874118.1"/>
    </source>
</evidence>
<name>A0ABQ7Z1S9_BRANA</name>
<protein>
    <submittedName>
        <fullName evidence="1">Uncharacterized protein</fullName>
    </submittedName>
</protein>
<gene>
    <name evidence="1" type="ORF">HID58_071480</name>
</gene>
<organism evidence="1 2">
    <name type="scientific">Brassica napus</name>
    <name type="common">Rape</name>
    <dbReference type="NCBI Taxonomy" id="3708"/>
    <lineage>
        <taxon>Eukaryota</taxon>
        <taxon>Viridiplantae</taxon>
        <taxon>Streptophyta</taxon>
        <taxon>Embryophyta</taxon>
        <taxon>Tracheophyta</taxon>
        <taxon>Spermatophyta</taxon>
        <taxon>Magnoliopsida</taxon>
        <taxon>eudicotyledons</taxon>
        <taxon>Gunneridae</taxon>
        <taxon>Pentapetalae</taxon>
        <taxon>rosids</taxon>
        <taxon>malvids</taxon>
        <taxon>Brassicales</taxon>
        <taxon>Brassicaceae</taxon>
        <taxon>Brassiceae</taxon>
        <taxon>Brassica</taxon>
    </lineage>
</organism>